<accession>A0A7K3LVF7</accession>
<feature type="compositionally biased region" description="Basic and acidic residues" evidence="1">
    <location>
        <begin position="50"/>
        <end position="68"/>
    </location>
</feature>
<dbReference type="AlphaFoldDB" id="A0A7K3LVF7"/>
<gene>
    <name evidence="2" type="ORF">GYA93_21930</name>
</gene>
<evidence type="ECO:0000313" key="2">
    <source>
        <dbReference type="EMBL" id="NDK92199.1"/>
    </source>
</evidence>
<feature type="region of interest" description="Disordered" evidence="1">
    <location>
        <begin position="49"/>
        <end position="75"/>
    </location>
</feature>
<reference evidence="2 3" key="1">
    <citation type="submission" date="2020-01" db="EMBL/GenBank/DDBJ databases">
        <title>Investigation of new actinobacteria for the biodesulphurisation of diesel fuel.</title>
        <authorList>
            <person name="Athi Narayanan S.M."/>
        </authorList>
    </citation>
    <scope>NUCLEOTIDE SEQUENCE [LARGE SCALE GENOMIC DNA]</scope>
    <source>
        <strain evidence="2 3">213E</strain>
    </source>
</reference>
<evidence type="ECO:0000256" key="1">
    <source>
        <dbReference type="SAM" id="MobiDB-lite"/>
    </source>
</evidence>
<evidence type="ECO:0008006" key="4">
    <source>
        <dbReference type="Google" id="ProtNLM"/>
    </source>
</evidence>
<comment type="caution">
    <text evidence="2">The sequence shown here is derived from an EMBL/GenBank/DDBJ whole genome shotgun (WGS) entry which is preliminary data.</text>
</comment>
<proteinExistence type="predicted"/>
<organism evidence="2 3">
    <name type="scientific">Gordonia desulfuricans</name>
    <dbReference type="NCBI Taxonomy" id="89051"/>
    <lineage>
        <taxon>Bacteria</taxon>
        <taxon>Bacillati</taxon>
        <taxon>Actinomycetota</taxon>
        <taxon>Actinomycetes</taxon>
        <taxon>Mycobacteriales</taxon>
        <taxon>Gordoniaceae</taxon>
        <taxon>Gordonia</taxon>
    </lineage>
</organism>
<dbReference type="Proteomes" id="UP000466307">
    <property type="component" value="Unassembled WGS sequence"/>
</dbReference>
<dbReference type="EMBL" id="JAADZU010000105">
    <property type="protein sequence ID" value="NDK92199.1"/>
    <property type="molecule type" value="Genomic_DNA"/>
</dbReference>
<dbReference type="SUPFAM" id="SSF52490">
    <property type="entry name" value="Tubulin nucleotide-binding domain-like"/>
    <property type="match status" value="1"/>
</dbReference>
<evidence type="ECO:0000313" key="3">
    <source>
        <dbReference type="Proteomes" id="UP000466307"/>
    </source>
</evidence>
<protein>
    <recommendedName>
        <fullName evidence="4">Tubulin/FtsZ GTPase domain-containing protein</fullName>
    </recommendedName>
</protein>
<name>A0A7K3LVF7_9ACTN</name>
<sequence length="566" mass="60022">MTVLSLLSVAGEPGACHSGSNSASPVEKTRPSLLCGTRRLATTVEGDEVSGAHDHNHDHGHSHAHEGAACDSESAGYGTDKVRLEALVTDGVHRIGDHEGPFSIHVLGIGKTGSNVVESMLREYAPGGAAAGSETPFRGLAIDIGDAELTGVTTASAALSGDLASAEVVDLPALENEALFSELRRYREFLKKEYPRYYWNPNYEPWLPNDLVVPEAGDHFPRAVSKGLYGVDYYTGGAVAQALDRFADGIMSSDKTPLVIIAFSLVGGTGSGIVVELARHLSNIRLGRRALVAGMCVLPADADPDELKDGRAFIAINELDCMVDADKNKGVMTVWGDLYKNPFTAGFFGVPQNAVYDAVGDLDAAHKAIDTGIAQFVLRDGGDHLYESIKALNWMNVPADAWHPATRGDQTDSWINLLAVGIGPAGTPLVGEVTDSAAVEFVEVRAFGADSASAVAASLSESLDPVVGPNTLAFAGSGDTTVAAFIPRLSKLDMSWFVPAREAYDALDWESKLMRHAWLLDLGVLLCEPSTRFEGVGGECLLGCACWVVVPHLAIRGEVEQLELSK</sequence>
<keyword evidence="3" id="KW-1185">Reference proteome</keyword>
<dbReference type="Gene3D" id="3.40.50.1440">
    <property type="entry name" value="Tubulin/FtsZ, GTPase domain"/>
    <property type="match status" value="1"/>
</dbReference>
<dbReference type="InterPro" id="IPR036525">
    <property type="entry name" value="Tubulin/FtsZ_GTPase_sf"/>
</dbReference>